<feature type="transmembrane region" description="Helical" evidence="2">
    <location>
        <begin position="304"/>
        <end position="328"/>
    </location>
</feature>
<evidence type="ECO:0000313" key="3">
    <source>
        <dbReference type="EMBL" id="RKW69887.1"/>
    </source>
</evidence>
<feature type="transmembrane region" description="Helical" evidence="2">
    <location>
        <begin position="211"/>
        <end position="230"/>
    </location>
</feature>
<feature type="transmembrane region" description="Helical" evidence="2">
    <location>
        <begin position="359"/>
        <end position="379"/>
    </location>
</feature>
<gene>
    <name evidence="3" type="ORF">DWQ67_10445</name>
</gene>
<accession>A0A496PHC1</accession>
<organism evidence="3 4">
    <name type="scientific">Galactobacter caseinivorans</name>
    <dbReference type="NCBI Taxonomy" id="2676123"/>
    <lineage>
        <taxon>Bacteria</taxon>
        <taxon>Bacillati</taxon>
        <taxon>Actinomycetota</taxon>
        <taxon>Actinomycetes</taxon>
        <taxon>Micrococcales</taxon>
        <taxon>Micrococcaceae</taxon>
        <taxon>Galactobacter</taxon>
    </lineage>
</organism>
<feature type="transmembrane region" description="Helical" evidence="2">
    <location>
        <begin position="334"/>
        <end position="352"/>
    </location>
</feature>
<feature type="transmembrane region" description="Helical" evidence="2">
    <location>
        <begin position="171"/>
        <end position="199"/>
    </location>
</feature>
<feature type="transmembrane region" description="Helical" evidence="2">
    <location>
        <begin position="242"/>
        <end position="261"/>
    </location>
</feature>
<dbReference type="AlphaFoldDB" id="A0A496PHC1"/>
<keyword evidence="2" id="KW-0472">Membrane</keyword>
<keyword evidence="2" id="KW-1133">Transmembrane helix</keyword>
<evidence type="ECO:0000313" key="4">
    <source>
        <dbReference type="Proteomes" id="UP000273119"/>
    </source>
</evidence>
<feature type="compositionally biased region" description="Low complexity" evidence="1">
    <location>
        <begin position="13"/>
        <end position="22"/>
    </location>
</feature>
<feature type="region of interest" description="Disordered" evidence="1">
    <location>
        <begin position="1"/>
        <end position="53"/>
    </location>
</feature>
<dbReference type="Proteomes" id="UP000273119">
    <property type="component" value="Unassembled WGS sequence"/>
</dbReference>
<dbReference type="EMBL" id="QQXL01000006">
    <property type="protein sequence ID" value="RKW69887.1"/>
    <property type="molecule type" value="Genomic_DNA"/>
</dbReference>
<feature type="transmembrane region" description="Helical" evidence="2">
    <location>
        <begin position="267"/>
        <end position="283"/>
    </location>
</feature>
<keyword evidence="4" id="KW-1185">Reference proteome</keyword>
<comment type="caution">
    <text evidence="3">The sequence shown here is derived from an EMBL/GenBank/DDBJ whole genome shotgun (WGS) entry which is preliminary data.</text>
</comment>
<protein>
    <submittedName>
        <fullName evidence="3">Uncharacterized protein</fullName>
    </submittedName>
</protein>
<evidence type="ECO:0000256" key="2">
    <source>
        <dbReference type="SAM" id="Phobius"/>
    </source>
</evidence>
<name>A0A496PHC1_9MICC</name>
<keyword evidence="2" id="KW-0812">Transmembrane</keyword>
<evidence type="ECO:0000256" key="1">
    <source>
        <dbReference type="SAM" id="MobiDB-lite"/>
    </source>
</evidence>
<feature type="compositionally biased region" description="Basic and acidic residues" evidence="1">
    <location>
        <begin position="28"/>
        <end position="43"/>
    </location>
</feature>
<feature type="transmembrane region" description="Helical" evidence="2">
    <location>
        <begin position="385"/>
        <end position="403"/>
    </location>
</feature>
<sequence>MIRPARQEEPNEANEASASDAPETLRFPPRERATTVRRPDRNAPFDLQGEQAHVDSEVESRAALELGKERAREIAEREDAIRQARAALAGAAPQPDLAAVVWDAHEAIIRSRTAPDDAERPQYVPIAHASRGITAKQPIEALPASVYVAPYNLPERSVNPRQTPLDLLRRVLVSGSAITFLILSLLLLAGGGTAAAFGAGTALLAPLAPALLMWPVMALGLTALAAHEWVPDQLSARRQRSIGVPVTLASLAGIAWCLTAASGQMWGALLSSLVLFAAAWEALRRLNLLTARTRRERWLTDAPVEFALGFSAFVTAWTASAVVTSWGWALAPEALWASLTLLAVALPVCLAGMSERGRIVPALAFAWGAVWLMAARIFGDINDPTVMVLSGLCAVVALLTALARRQEISHTERVALQGYTER</sequence>
<reference evidence="3 4" key="1">
    <citation type="submission" date="2018-07" db="EMBL/GenBank/DDBJ databases">
        <title>Arthrobacter sp. nov., isolated from raw cow's milk with high bacterial count.</title>
        <authorList>
            <person name="Hahne J."/>
            <person name="Isele D."/>
            <person name="Lipski A."/>
        </authorList>
    </citation>
    <scope>NUCLEOTIDE SEQUENCE [LARGE SCALE GENOMIC DNA]</scope>
    <source>
        <strain evidence="3 4">JZ R-183</strain>
    </source>
</reference>
<proteinExistence type="predicted"/>